<dbReference type="InterPro" id="IPR056339">
    <property type="entry name" value="CARF_Card1"/>
</dbReference>
<dbReference type="EMBL" id="CP000448">
    <property type="protein sequence ID" value="ABI69817.1"/>
    <property type="molecule type" value="Genomic_DNA"/>
</dbReference>
<dbReference type="AlphaFoldDB" id="Q0ATY7"/>
<dbReference type="GO" id="GO:0003676">
    <property type="term" value="F:nucleic acid binding"/>
    <property type="evidence" value="ECO:0007669"/>
    <property type="project" value="InterPro"/>
</dbReference>
<dbReference type="InterPro" id="IPR011335">
    <property type="entry name" value="Restrct_endonuc-II-like"/>
</dbReference>
<evidence type="ECO:0000259" key="1">
    <source>
        <dbReference type="Pfam" id="PF23400"/>
    </source>
</evidence>
<keyword evidence="3" id="KW-1185">Reference proteome</keyword>
<dbReference type="KEGG" id="swo:Swol_2529"/>
<protein>
    <recommendedName>
        <fullName evidence="1">Card1 CARF domain-containing protein</fullName>
    </recommendedName>
</protein>
<dbReference type="Gene3D" id="3.40.50.10770">
    <property type="entry name" value="Hypothetical protein VC1899 like domain (Restriction endonuclease-like)"/>
    <property type="match status" value="1"/>
</dbReference>
<dbReference type="eggNOG" id="ENOG502Z86H">
    <property type="taxonomic scope" value="Bacteria"/>
</dbReference>
<evidence type="ECO:0000313" key="3">
    <source>
        <dbReference type="Proteomes" id="UP000001968"/>
    </source>
</evidence>
<dbReference type="RefSeq" id="WP_011641897.1">
    <property type="nucleotide sequence ID" value="NC_008346.1"/>
</dbReference>
<dbReference type="InterPro" id="IPR011856">
    <property type="entry name" value="tRNA_endonuc-like_dom_sf"/>
</dbReference>
<dbReference type="STRING" id="335541.Swol_2529"/>
<dbReference type="Proteomes" id="UP000001968">
    <property type="component" value="Chromosome"/>
</dbReference>
<dbReference type="SUPFAM" id="SSF52980">
    <property type="entry name" value="Restriction endonuclease-like"/>
    <property type="match status" value="1"/>
</dbReference>
<accession>Q0ATY7</accession>
<name>Q0ATY7_SYNWW</name>
<sequence length="436" mass="49890">MSKQEYDFTDLILLIGTNPLPNYVVAKYFFLTNKSLQRIWLIYSEKTEFYQGTGQYAEDIKKVLETEFKQSNVRYLLHNLSVISQAQTIKEQVAKILSKQNGIKKIHLNYTGGTKAMSVHAYRALEGKLGEGFSASYLDARDYRMKFDKNPDINTGDLRKTIQLKMSDLFSLHNSEILGNTNNEYLETISDSPRRDNIMQSIADLANQNKLLDLRNWFNTAKQGGLFSEGEKGEEKIKKIMASFNDNYKLLFNYLSKFPDNDRFCDEKGYWLCSNFDKNKNTKQLNKFLNGGWLEAYVAWVISNNRKEQNNVITNIYLKTRGKSGSKKFEIDVLAKNGYQICGISCGTPLKFENQKEILPNTLKNKGFEVILRSSQIGGDEARSVLVTLLNPTLAKNLENDLKAATGAGQDKFIVLGINDLPAEKMWEKLKKHIYE</sequence>
<reference evidence="3" key="1">
    <citation type="journal article" date="2010" name="Environ. Microbiol.">
        <title>The genome of Syntrophomonas wolfei: new insights into syntrophic metabolism and biohydrogen production.</title>
        <authorList>
            <person name="Sieber J.R."/>
            <person name="Sims D.R."/>
            <person name="Han C."/>
            <person name="Kim E."/>
            <person name="Lykidis A."/>
            <person name="Lapidus A.L."/>
            <person name="McDonnald E."/>
            <person name="Rohlin L."/>
            <person name="Culley D.E."/>
            <person name="Gunsalus R."/>
            <person name="McInerney M.J."/>
        </authorList>
    </citation>
    <scope>NUCLEOTIDE SEQUENCE [LARGE SCALE GENOMIC DNA]</scope>
    <source>
        <strain evidence="3">DSM 2245B / Goettingen</strain>
    </source>
</reference>
<feature type="domain" description="Card1 CARF" evidence="1">
    <location>
        <begin position="11"/>
        <end position="123"/>
    </location>
</feature>
<proteinExistence type="predicted"/>
<dbReference type="OrthoDB" id="9797116at2"/>
<dbReference type="Pfam" id="PF23400">
    <property type="entry name" value="CARF_Card1"/>
    <property type="match status" value="1"/>
</dbReference>
<dbReference type="Gene3D" id="3.40.1350.10">
    <property type="match status" value="1"/>
</dbReference>
<dbReference type="HOGENOM" id="CLU_628411_0_0_9"/>
<evidence type="ECO:0000313" key="2">
    <source>
        <dbReference type="EMBL" id="ABI69817.1"/>
    </source>
</evidence>
<gene>
    <name evidence="2" type="ordered locus">Swol_2529</name>
</gene>
<organism evidence="2 3">
    <name type="scientific">Syntrophomonas wolfei subsp. wolfei (strain DSM 2245B / Goettingen)</name>
    <dbReference type="NCBI Taxonomy" id="335541"/>
    <lineage>
        <taxon>Bacteria</taxon>
        <taxon>Bacillati</taxon>
        <taxon>Bacillota</taxon>
        <taxon>Clostridia</taxon>
        <taxon>Eubacteriales</taxon>
        <taxon>Syntrophomonadaceae</taxon>
        <taxon>Syntrophomonas</taxon>
    </lineage>
</organism>